<gene>
    <name evidence="10" type="primary">mvb12bb</name>
</gene>
<keyword evidence="3" id="KW-0813">Transport</keyword>
<proteinExistence type="inferred from homology"/>
<feature type="domain" description="MABP" evidence="9">
    <location>
        <begin position="1"/>
        <end position="80"/>
    </location>
</feature>
<evidence type="ECO:0000256" key="7">
    <source>
        <dbReference type="SAM" id="MobiDB-lite"/>
    </source>
</evidence>
<evidence type="ECO:0000256" key="3">
    <source>
        <dbReference type="ARBA" id="ARBA00022448"/>
    </source>
</evidence>
<dbReference type="InterPro" id="IPR023340">
    <property type="entry name" value="UMA"/>
</dbReference>
<comment type="similarity">
    <text evidence="2">Belongs to the MVB12 family.</text>
</comment>
<evidence type="ECO:0000256" key="2">
    <source>
        <dbReference type="ARBA" id="ARBA00010432"/>
    </source>
</evidence>
<reference evidence="10" key="3">
    <citation type="submission" date="2025-09" db="UniProtKB">
        <authorList>
            <consortium name="Ensembl"/>
        </authorList>
    </citation>
    <scope>IDENTIFICATION</scope>
</reference>
<dbReference type="Gene3D" id="2.100.10.50">
    <property type="match status" value="1"/>
</dbReference>
<dbReference type="InterPro" id="IPR040297">
    <property type="entry name" value="MVB12B"/>
</dbReference>
<dbReference type="GO" id="GO:0031902">
    <property type="term" value="C:late endosome membrane"/>
    <property type="evidence" value="ECO:0007669"/>
    <property type="project" value="UniProtKB-SubCell"/>
</dbReference>
<evidence type="ECO:0000313" key="11">
    <source>
        <dbReference type="Proteomes" id="UP000694580"/>
    </source>
</evidence>
<keyword evidence="5" id="KW-0653">Protein transport</keyword>
<accession>A0AAY4EUR4</accession>
<dbReference type="GO" id="GO:0046755">
    <property type="term" value="P:viral budding"/>
    <property type="evidence" value="ECO:0007669"/>
    <property type="project" value="TreeGrafter"/>
</dbReference>
<dbReference type="PROSITE" id="PS51498">
    <property type="entry name" value="MABP"/>
    <property type="match status" value="1"/>
</dbReference>
<evidence type="ECO:0000256" key="4">
    <source>
        <dbReference type="ARBA" id="ARBA00022753"/>
    </source>
</evidence>
<dbReference type="Pfam" id="PF10240">
    <property type="entry name" value="DUF2464"/>
    <property type="match status" value="1"/>
</dbReference>
<evidence type="ECO:0000256" key="6">
    <source>
        <dbReference type="ARBA" id="ARBA00023136"/>
    </source>
</evidence>
<keyword evidence="6" id="KW-0472">Membrane</keyword>
<dbReference type="PROSITE" id="PS51497">
    <property type="entry name" value="UMA"/>
    <property type="match status" value="1"/>
</dbReference>
<sequence length="192" mass="21443">MKLMDLKDKLPADFTPIQETMDTHEPVLRNKRLCVKLAPQHSAEAAICDVQLQHRSKHISSHYSFIGEVNSMGIWYRVANLPKILDPLKDKTSPAPGQPGQISTTPVLGAPRRNATRPDSEHQISGLNIMSGMDDIPFVISEQFAKKLGDTQRVNLMGITIKSLAEIEEEYTYTFNTEYSTATYLTEAPTCP</sequence>
<evidence type="ECO:0000259" key="8">
    <source>
        <dbReference type="PROSITE" id="PS51497"/>
    </source>
</evidence>
<dbReference type="AlphaFoldDB" id="A0AAY4EUR4"/>
<dbReference type="GO" id="GO:0019075">
    <property type="term" value="P:virus maturation"/>
    <property type="evidence" value="ECO:0007669"/>
    <property type="project" value="TreeGrafter"/>
</dbReference>
<feature type="domain" description="UMA" evidence="8">
    <location>
        <begin position="133"/>
        <end position="182"/>
    </location>
</feature>
<dbReference type="InterPro" id="IPR018798">
    <property type="entry name" value="MVB12A/B"/>
</dbReference>
<evidence type="ECO:0000256" key="1">
    <source>
        <dbReference type="ARBA" id="ARBA00004633"/>
    </source>
</evidence>
<keyword evidence="11" id="KW-1185">Reference proteome</keyword>
<dbReference type="PANTHER" id="PTHR31547">
    <property type="entry name" value="MULTIVESICULAR BODY SUBUNIT 12B"/>
    <property type="match status" value="1"/>
</dbReference>
<dbReference type="GO" id="GO:0000813">
    <property type="term" value="C:ESCRT I complex"/>
    <property type="evidence" value="ECO:0007669"/>
    <property type="project" value="InterPro"/>
</dbReference>
<dbReference type="PANTHER" id="PTHR31547:SF1">
    <property type="entry name" value="MULTIVESICULAR BODY SUBUNIT 12B"/>
    <property type="match status" value="1"/>
</dbReference>
<name>A0AAY4EUR4_9TELE</name>
<dbReference type="GeneTree" id="ENSGT00940000155945"/>
<reference evidence="10" key="2">
    <citation type="submission" date="2025-08" db="UniProtKB">
        <authorList>
            <consortium name="Ensembl"/>
        </authorList>
    </citation>
    <scope>IDENTIFICATION</scope>
</reference>
<dbReference type="GO" id="GO:0015031">
    <property type="term" value="P:protein transport"/>
    <property type="evidence" value="ECO:0007669"/>
    <property type="project" value="UniProtKB-KW"/>
</dbReference>
<evidence type="ECO:0008006" key="12">
    <source>
        <dbReference type="Google" id="ProtNLM"/>
    </source>
</evidence>
<organism evidence="10 11">
    <name type="scientific">Denticeps clupeoides</name>
    <name type="common">denticle herring</name>
    <dbReference type="NCBI Taxonomy" id="299321"/>
    <lineage>
        <taxon>Eukaryota</taxon>
        <taxon>Metazoa</taxon>
        <taxon>Chordata</taxon>
        <taxon>Craniata</taxon>
        <taxon>Vertebrata</taxon>
        <taxon>Euteleostomi</taxon>
        <taxon>Actinopterygii</taxon>
        <taxon>Neopterygii</taxon>
        <taxon>Teleostei</taxon>
        <taxon>Clupei</taxon>
        <taxon>Clupeiformes</taxon>
        <taxon>Denticipitoidei</taxon>
        <taxon>Denticipitidae</taxon>
        <taxon>Denticeps</taxon>
    </lineage>
</organism>
<reference evidence="10 11" key="1">
    <citation type="submission" date="2020-06" db="EMBL/GenBank/DDBJ databases">
        <authorList>
            <consortium name="Wellcome Sanger Institute Data Sharing"/>
        </authorList>
    </citation>
    <scope>NUCLEOTIDE SEQUENCE [LARGE SCALE GENOMIC DNA]</scope>
</reference>
<evidence type="ECO:0000259" key="9">
    <source>
        <dbReference type="PROSITE" id="PS51498"/>
    </source>
</evidence>
<dbReference type="Proteomes" id="UP000694580">
    <property type="component" value="Chromosome 11"/>
</dbReference>
<protein>
    <recommendedName>
        <fullName evidence="12">Multivesicular body subunit 12B</fullName>
    </recommendedName>
</protein>
<dbReference type="GO" id="GO:0042058">
    <property type="term" value="P:regulation of epidermal growth factor receptor signaling pathway"/>
    <property type="evidence" value="ECO:0007669"/>
    <property type="project" value="TreeGrafter"/>
</dbReference>
<comment type="subcellular location">
    <subcellularLocation>
        <location evidence="1">Late endosome membrane</location>
        <topology evidence="1">Peripheral membrane protein</topology>
    </subcellularLocation>
</comment>
<dbReference type="Ensembl" id="ENSDCDT00010071746.1">
    <property type="protein sequence ID" value="ENSDCDP00010060991.1"/>
    <property type="gene ID" value="ENSDCDG00010033769.1"/>
</dbReference>
<dbReference type="InterPro" id="IPR023341">
    <property type="entry name" value="MABP"/>
</dbReference>
<feature type="region of interest" description="Disordered" evidence="7">
    <location>
        <begin position="89"/>
        <end position="122"/>
    </location>
</feature>
<evidence type="ECO:0000313" key="10">
    <source>
        <dbReference type="Ensembl" id="ENSDCDP00010060991.1"/>
    </source>
</evidence>
<keyword evidence="4" id="KW-0967">Endosome</keyword>
<evidence type="ECO:0000256" key="5">
    <source>
        <dbReference type="ARBA" id="ARBA00022927"/>
    </source>
</evidence>